<feature type="region of interest" description="Disordered" evidence="5">
    <location>
        <begin position="1095"/>
        <end position="1114"/>
    </location>
</feature>
<evidence type="ECO:0000256" key="1">
    <source>
        <dbReference type="ARBA" id="ARBA00006801"/>
    </source>
</evidence>
<dbReference type="EMBL" id="JALJOV010000350">
    <property type="protein sequence ID" value="KAK9864460.1"/>
    <property type="molecule type" value="Genomic_DNA"/>
</dbReference>
<keyword evidence="8" id="KW-1185">Reference proteome</keyword>
<dbReference type="GO" id="GO:1990745">
    <property type="term" value="C:EARP complex"/>
    <property type="evidence" value="ECO:0007669"/>
    <property type="project" value="InterPro"/>
</dbReference>
<dbReference type="Pfam" id="PF10474">
    <property type="entry name" value="Syndetin_C"/>
    <property type="match status" value="1"/>
</dbReference>
<feature type="region of interest" description="Disordered" evidence="5">
    <location>
        <begin position="519"/>
        <end position="560"/>
    </location>
</feature>
<feature type="compositionally biased region" description="Low complexity" evidence="5">
    <location>
        <begin position="537"/>
        <end position="546"/>
    </location>
</feature>
<dbReference type="GO" id="GO:0042147">
    <property type="term" value="P:retrograde transport, endosome to Golgi"/>
    <property type="evidence" value="ECO:0007669"/>
    <property type="project" value="InterPro"/>
</dbReference>
<evidence type="ECO:0000256" key="4">
    <source>
        <dbReference type="ARBA" id="ARBA00023054"/>
    </source>
</evidence>
<dbReference type="PROSITE" id="PS51184">
    <property type="entry name" value="JMJC"/>
    <property type="match status" value="1"/>
</dbReference>
<protein>
    <recommendedName>
        <fullName evidence="6">JmjC domain-containing protein</fullName>
    </recommendedName>
</protein>
<dbReference type="GO" id="GO:0015031">
    <property type="term" value="P:protein transport"/>
    <property type="evidence" value="ECO:0007669"/>
    <property type="project" value="UniProtKB-KW"/>
</dbReference>
<dbReference type="GO" id="GO:0005829">
    <property type="term" value="C:cytosol"/>
    <property type="evidence" value="ECO:0007669"/>
    <property type="project" value="GOC"/>
</dbReference>
<dbReference type="InterPro" id="IPR040047">
    <property type="entry name" value="VPS50"/>
</dbReference>
<comment type="similarity">
    <text evidence="1">Belongs to the JARID1 histone demethylase family.</text>
</comment>
<evidence type="ECO:0000256" key="2">
    <source>
        <dbReference type="ARBA" id="ARBA00022448"/>
    </source>
</evidence>
<dbReference type="Proteomes" id="UP001485043">
    <property type="component" value="Unassembled WGS sequence"/>
</dbReference>
<feature type="compositionally biased region" description="Polar residues" evidence="5">
    <location>
        <begin position="1100"/>
        <end position="1114"/>
    </location>
</feature>
<organism evidence="7 8">
    <name type="scientific">Apatococcus fuscideae</name>
    <dbReference type="NCBI Taxonomy" id="2026836"/>
    <lineage>
        <taxon>Eukaryota</taxon>
        <taxon>Viridiplantae</taxon>
        <taxon>Chlorophyta</taxon>
        <taxon>core chlorophytes</taxon>
        <taxon>Trebouxiophyceae</taxon>
        <taxon>Chlorellales</taxon>
        <taxon>Chlorellaceae</taxon>
        <taxon>Apatococcus</taxon>
    </lineage>
</organism>
<dbReference type="InterPro" id="IPR019515">
    <property type="entry name" value="VPS54_N"/>
</dbReference>
<name>A0AAW1T4I6_9CHLO</name>
<dbReference type="InterPro" id="IPR019514">
    <property type="entry name" value="Syndetin_C"/>
</dbReference>
<evidence type="ECO:0000313" key="7">
    <source>
        <dbReference type="EMBL" id="KAK9864460.1"/>
    </source>
</evidence>
<dbReference type="PANTHER" id="PTHR13258">
    <property type="entry name" value="SYNDETIN"/>
    <property type="match status" value="1"/>
</dbReference>
<dbReference type="PANTHER" id="PTHR13258:SF0">
    <property type="entry name" value="SYNDETIN"/>
    <property type="match status" value="1"/>
</dbReference>
<dbReference type="Gene3D" id="2.60.120.650">
    <property type="entry name" value="Cupin"/>
    <property type="match status" value="1"/>
</dbReference>
<proteinExistence type="inferred from homology"/>
<dbReference type="Pfam" id="PF10475">
    <property type="entry name" value="Vps54_N"/>
    <property type="match status" value="1"/>
</dbReference>
<keyword evidence="4" id="KW-0175">Coiled coil</keyword>
<evidence type="ECO:0000256" key="3">
    <source>
        <dbReference type="ARBA" id="ARBA00022927"/>
    </source>
</evidence>
<dbReference type="SMART" id="SM00558">
    <property type="entry name" value="JmjC"/>
    <property type="match status" value="1"/>
</dbReference>
<gene>
    <name evidence="7" type="ORF">WJX84_000822</name>
</gene>
<keyword evidence="2" id="KW-0813">Transport</keyword>
<keyword evidence="3" id="KW-0653">Protein transport</keyword>
<dbReference type="SUPFAM" id="SSF51197">
    <property type="entry name" value="Clavaminate synthase-like"/>
    <property type="match status" value="1"/>
</dbReference>
<evidence type="ECO:0000259" key="6">
    <source>
        <dbReference type="PROSITE" id="PS51184"/>
    </source>
</evidence>
<dbReference type="Pfam" id="PF13621">
    <property type="entry name" value="Cupin_8"/>
    <property type="match status" value="1"/>
</dbReference>
<evidence type="ECO:0000313" key="8">
    <source>
        <dbReference type="Proteomes" id="UP001485043"/>
    </source>
</evidence>
<comment type="caution">
    <text evidence="7">The sequence shown here is derived from an EMBL/GenBank/DDBJ whole genome shotgun (WGS) entry which is preliminary data.</text>
</comment>
<sequence>MERKGIVDPKLLESLLQWPSSTLQPEGSTEMHKLKTASLIYDVWTEQGKDVSGLASRLTDGSVDALEAFMQPPQQAADTAPNSGSSSALTDINGSTAACASATGLLDGPENCPVEMSSQVNQGVPRRNAINLSYTDFVRDFMAPNMPVIIQGTTAGWQAMQDWVTANGQPNIDFLDRSFGEATVNVTDTTRQAEGSSPCKEMKLKEYLSWWRDRHANSCSCAKMLYLKDWHFASTTRHSYQAYITPIYFRDDWLNDYHGACQQHRPAEGNPPSGISVVMGLLNSDYRFVYLGVKGTWTALHADVLRSYSWSTNVAGRKLWRLLPPEHTHLLFDLFGRELAPTFEAAAGLEVRFPNLSRTKPHILECCQEAGESIFVPSGWHHTVENLEDTLSINHNWMNCYNIHWGWGLIQRDYLAARDAIEDCRSMCEPEEFESLVQRNLAANSGLDFASLADLLQWVIHRAINHLRDGPEDSLQHLLNLHRAARILAEMLFMAEAASPNPSSRRKPKLRLKAAFCQQPQPRPDSANGQSLPKLAGSSSCSTSGHLHSDGRPSPDAVPFNKALGGKLGDLISLDKWVGPNREESIPAQRNIITPQDLLEEDDGREAILQTLESAFYQKDFDAVVHQLQLLPPLVDNTVIDDIVESRTSVLEVVSEVLSLHVLKNYDLFVAGINEIAALEQTLQEAHATTKGARELLQLTLKDVETNVRITQLARTKAALVHALDIIMALHQASTLKAALRDAQENGEYAHALWLCERCGSAVQAMPKLRVAAQLSHTISQLHEDTTARLTIALQATCCDFKPELLGKVLEGYMALGAVSQLGPEITTAFASGVDTNVMSVVRGVMLTRPGFEERLKTGSTLQELVKWLPPDLFRICLAQVLAVVFDVMMSHHSMVCWHNAALDRHAQDTVHLQAARQFLWDGAARKLSTLLASPAAFEGEHFLQVLEWVQRIVGAGEAFSGVECSILRALLSTQGVNFFRAFHTSTLEALSSLVSKELWRRLPVPAEGLPALAQALRQPTYVELLPTLSKLKPSQAMASDFAIWAAAGNPWRARRKRSPRKGIPAFRIGFAGANTMADDRASRRLEVDEQGIPRRISNDPWSNTTSRRTSADTEATTAFATKSIMSEDVISEEEPEDVYADFIDEDSQRVKEAGGASFTAVAKDAALETAGLPNFAVKLMKWLHDYGILLRLLRPATFVWTGVCELFELQLLSTFVAFGGVSLADLDSEKPKAGSSDGVSTRLRLTLLRIANQSLSKYRQLVLPGRPQASAWQSLLASQGNASPEPKAALSGGGNAGTLHAQHSVEATTINNAGNYFGLQERSVAVEALHAVAAEFKRCRLDLQALLQSSEYSALEAFYSRTVEAAADAEDCILRAGARLNLPLQQVADSIASQGYNLAEPPMGSSPWVDELCSHLSHFKDRLAQVRSLSARNQRQLWRHAIGLVGEVMLEGMARVRSRCSAIGRNAMAMDLSEAGHGLRNICPNEDELRVAVDVSTRFVDNYIKAFFIQTDEELHRWVQTNPQYSKEQHMQLGAAIADFRGLKRKEKAILLGQIETCIL</sequence>
<dbReference type="GO" id="GO:0000149">
    <property type="term" value="F:SNARE binding"/>
    <property type="evidence" value="ECO:0007669"/>
    <property type="project" value="TreeGrafter"/>
</dbReference>
<accession>A0AAW1T4I6</accession>
<evidence type="ECO:0000256" key="5">
    <source>
        <dbReference type="SAM" id="MobiDB-lite"/>
    </source>
</evidence>
<reference evidence="7 8" key="1">
    <citation type="journal article" date="2024" name="Nat. Commun.">
        <title>Phylogenomics reveals the evolutionary origins of lichenization in chlorophyte algae.</title>
        <authorList>
            <person name="Puginier C."/>
            <person name="Libourel C."/>
            <person name="Otte J."/>
            <person name="Skaloud P."/>
            <person name="Haon M."/>
            <person name="Grisel S."/>
            <person name="Petersen M."/>
            <person name="Berrin J.G."/>
            <person name="Delaux P.M."/>
            <person name="Dal Grande F."/>
            <person name="Keller J."/>
        </authorList>
    </citation>
    <scope>NUCLEOTIDE SEQUENCE [LARGE SCALE GENOMIC DNA]</scope>
    <source>
        <strain evidence="7 8">SAG 2523</strain>
    </source>
</reference>
<dbReference type="GO" id="GO:0032456">
    <property type="term" value="P:endocytic recycling"/>
    <property type="evidence" value="ECO:0007669"/>
    <property type="project" value="InterPro"/>
</dbReference>
<feature type="domain" description="JmjC" evidence="6">
    <location>
        <begin position="234"/>
        <end position="414"/>
    </location>
</feature>
<dbReference type="InterPro" id="IPR041667">
    <property type="entry name" value="Cupin_8"/>
</dbReference>
<dbReference type="InterPro" id="IPR003347">
    <property type="entry name" value="JmjC_dom"/>
</dbReference>